<dbReference type="InterPro" id="IPR024077">
    <property type="entry name" value="Neurolysin/TOP_dom2"/>
</dbReference>
<keyword evidence="19" id="KW-1185">Reference proteome</keyword>
<keyword evidence="9 15" id="KW-0482">Metalloprotease</keyword>
<dbReference type="FunFam" id="3.40.390.10:FF:000009">
    <property type="entry name" value="Oligopeptidase A"/>
    <property type="match status" value="1"/>
</dbReference>
<feature type="chain" id="PRO_5036874035" description="Dipeptidyl carboxypeptidase" evidence="16">
    <location>
        <begin position="20"/>
        <end position="714"/>
    </location>
</feature>
<dbReference type="GO" id="GO:0046872">
    <property type="term" value="F:metal ion binding"/>
    <property type="evidence" value="ECO:0007669"/>
    <property type="project" value="UniProtKB-UniRule"/>
</dbReference>
<dbReference type="GO" id="GO:0004222">
    <property type="term" value="F:metalloendopeptidase activity"/>
    <property type="evidence" value="ECO:0007669"/>
    <property type="project" value="InterPro"/>
</dbReference>
<evidence type="ECO:0000313" key="18">
    <source>
        <dbReference type="EMBL" id="GGI49538.1"/>
    </source>
</evidence>
<dbReference type="Gene3D" id="1.10.1370.40">
    <property type="match status" value="1"/>
</dbReference>
<evidence type="ECO:0000256" key="14">
    <source>
        <dbReference type="ARBA" id="ARBA00075608"/>
    </source>
</evidence>
<proteinExistence type="inferred from homology"/>
<dbReference type="PANTHER" id="PTHR43660:SF1">
    <property type="entry name" value="DIPEPTIDYL CARBOXYPEPTIDASE"/>
    <property type="match status" value="1"/>
</dbReference>
<dbReference type="InterPro" id="IPR045090">
    <property type="entry name" value="Pept_M3A_M3B"/>
</dbReference>
<dbReference type="Pfam" id="PF01432">
    <property type="entry name" value="Peptidase_M3"/>
    <property type="match status" value="1"/>
</dbReference>
<keyword evidence="7 15" id="KW-0378">Hydrolase</keyword>
<keyword evidence="6 15" id="KW-0479">Metal-binding</keyword>
<keyword evidence="5 15" id="KW-0645">Protease</keyword>
<evidence type="ECO:0000256" key="8">
    <source>
        <dbReference type="ARBA" id="ARBA00022833"/>
    </source>
</evidence>
<evidence type="ECO:0000256" key="3">
    <source>
        <dbReference type="ARBA" id="ARBA00022490"/>
    </source>
</evidence>
<comment type="subcellular location">
    <subcellularLocation>
        <location evidence="1">Cytoplasm</location>
    </subcellularLocation>
</comment>
<feature type="signal peptide" evidence="16">
    <location>
        <begin position="1"/>
        <end position="19"/>
    </location>
</feature>
<dbReference type="GO" id="GO:0004180">
    <property type="term" value="F:carboxypeptidase activity"/>
    <property type="evidence" value="ECO:0007669"/>
    <property type="project" value="UniProtKB-KW"/>
</dbReference>
<dbReference type="Proteomes" id="UP000662074">
    <property type="component" value="Unassembled WGS sequence"/>
</dbReference>
<dbReference type="InterPro" id="IPR034005">
    <property type="entry name" value="M3A_DCP"/>
</dbReference>
<evidence type="ECO:0000256" key="6">
    <source>
        <dbReference type="ARBA" id="ARBA00022723"/>
    </source>
</evidence>
<dbReference type="RefSeq" id="WP_188413898.1">
    <property type="nucleotide sequence ID" value="NZ_BMDO01000001.1"/>
</dbReference>
<keyword evidence="8 15" id="KW-0862">Zinc</keyword>
<dbReference type="NCBIfam" id="NF007624">
    <property type="entry name" value="PRK10280.1"/>
    <property type="match status" value="1"/>
</dbReference>
<dbReference type="GO" id="GO:0006508">
    <property type="term" value="P:proteolysis"/>
    <property type="evidence" value="ECO:0007669"/>
    <property type="project" value="UniProtKB-KW"/>
</dbReference>
<evidence type="ECO:0000256" key="12">
    <source>
        <dbReference type="ARBA" id="ARBA00066668"/>
    </source>
</evidence>
<evidence type="ECO:0000256" key="5">
    <source>
        <dbReference type="ARBA" id="ARBA00022670"/>
    </source>
</evidence>
<comment type="similarity">
    <text evidence="2 15">Belongs to the peptidase M3 family.</text>
</comment>
<dbReference type="PROSITE" id="PS51257">
    <property type="entry name" value="PROKAR_LIPOPROTEIN"/>
    <property type="match status" value="1"/>
</dbReference>
<comment type="catalytic activity">
    <reaction evidence="10">
        <text>Hydrolysis of unblocked, C-terminal dipeptides from oligopeptides, with broad specificity. Does not hydrolyze bonds in which P1' is Pro, or both P1 and P1' are Gly.</text>
        <dbReference type="EC" id="3.4.15.5"/>
    </reaction>
</comment>
<evidence type="ECO:0000256" key="2">
    <source>
        <dbReference type="ARBA" id="ARBA00006040"/>
    </source>
</evidence>
<evidence type="ECO:0000256" key="9">
    <source>
        <dbReference type="ARBA" id="ARBA00023049"/>
    </source>
</evidence>
<dbReference type="FunFam" id="1.10.1370.40:FF:000001">
    <property type="entry name" value="Dipeptidyl carboxypeptidase II"/>
    <property type="match status" value="1"/>
</dbReference>
<keyword evidence="4 18" id="KW-0121">Carboxypeptidase</keyword>
<evidence type="ECO:0000256" key="1">
    <source>
        <dbReference type="ARBA" id="ARBA00004496"/>
    </source>
</evidence>
<dbReference type="CDD" id="cd06456">
    <property type="entry name" value="M3A_DCP"/>
    <property type="match status" value="1"/>
</dbReference>
<comment type="cofactor">
    <cofactor evidence="15">
        <name>Zn(2+)</name>
        <dbReference type="ChEBI" id="CHEBI:29105"/>
    </cofactor>
    <text evidence="15">Binds 1 zinc ion.</text>
</comment>
<dbReference type="EMBL" id="BMDO01000001">
    <property type="protein sequence ID" value="GGI49538.1"/>
    <property type="molecule type" value="Genomic_DNA"/>
</dbReference>
<dbReference type="SUPFAM" id="SSF55486">
    <property type="entry name" value="Metalloproteases ('zincins'), catalytic domain"/>
    <property type="match status" value="1"/>
</dbReference>
<keyword evidence="3" id="KW-0963">Cytoplasm</keyword>
<dbReference type="Gene3D" id="3.40.390.10">
    <property type="entry name" value="Collagenase (Catalytic Domain)"/>
    <property type="match status" value="1"/>
</dbReference>
<evidence type="ECO:0000256" key="11">
    <source>
        <dbReference type="ARBA" id="ARBA00054529"/>
    </source>
</evidence>
<keyword evidence="16" id="KW-0732">Signal</keyword>
<evidence type="ECO:0000259" key="17">
    <source>
        <dbReference type="Pfam" id="PF01432"/>
    </source>
</evidence>
<sequence>MKRLSYASIIILLAMSACNNNKPSSANDSGSNDFSSSNPFAEASKLPFQAPDFTKIKNGDFKPAMEEGMKQQLAEIGKIADNAEAPTFDNTIIAIEKSGQLLSRVNHVFNLLTGANTNPDLQKVQEDEAPKLAANNDAIYLNTKLFKRVETVYNKRVGLKLDTESLRLLEYYYQRFQLAGAKLSEADKTKLKDLNKEEATLSAKFTNQLLAAAKEGALVVDKKEDLAGLPQGTLDAAAQNAEAAKQKGKWLIALQNTTQQPDLQSLTNRATRQKFFEASWNRAEKGDANDTRKAIARIAEIRSAQASLLGFKNYAAWKLQDQMAQRPEAVATFLGKLVPAATNKATQEAAEIQKVIDAQKGGFKLQPWDWDFYAEQVRKAKYDLDESQVKPYFVLDKVLQNGVFYAANQLYGLTFKERKDLPVYQADVRVFDVMDKDGSQVGLFYCDYFKRDNKSGGAWMSNLVEQSTLMGTKPVIYNVCNFTKPAPGQPALISFDDVTTMFHEFGHALHGLFASQKYVSLSGTSVARDYVEFPSQFNEHWASDPKVFNNYALHYQTGKPMPQALLDKIKKAATFNQGYALTEALAAAELDMQWHTLPAGSELQDVDKFETQALKTTKLDLPQVPPRYRSSYFLHIWSNGYAAGYYAYSWTSMLENDAYSWFQENGGLSRQNGQRFRDMILSRGNTEDYGKMFKAFRGHEPDIKPLLRKRGLIE</sequence>
<dbReference type="InterPro" id="IPR001567">
    <property type="entry name" value="Pept_M3A_M3B_dom"/>
</dbReference>
<evidence type="ECO:0000256" key="4">
    <source>
        <dbReference type="ARBA" id="ARBA00022645"/>
    </source>
</evidence>
<reference evidence="18" key="1">
    <citation type="journal article" date="2014" name="Int. J. Syst. Evol. Microbiol.">
        <title>Complete genome sequence of Corynebacterium casei LMG S-19264T (=DSM 44701T), isolated from a smear-ripened cheese.</title>
        <authorList>
            <consortium name="US DOE Joint Genome Institute (JGI-PGF)"/>
            <person name="Walter F."/>
            <person name="Albersmeier A."/>
            <person name="Kalinowski J."/>
            <person name="Ruckert C."/>
        </authorList>
    </citation>
    <scope>NUCLEOTIDE SEQUENCE</scope>
    <source>
        <strain evidence="18">CCM 8711</strain>
    </source>
</reference>
<accession>A0A917J5M1</accession>
<protein>
    <recommendedName>
        <fullName evidence="13">Dipeptidyl carboxypeptidase</fullName>
        <ecNumber evidence="12">3.4.15.5</ecNumber>
    </recommendedName>
    <alternativeName>
        <fullName evidence="14">Peptidyl-dipeptidase Dcp</fullName>
    </alternativeName>
</protein>
<evidence type="ECO:0000256" key="16">
    <source>
        <dbReference type="SAM" id="SignalP"/>
    </source>
</evidence>
<name>A0A917J5M1_9SPHI</name>
<dbReference type="Gene3D" id="1.10.1370.10">
    <property type="entry name" value="Neurolysin, domain 3"/>
    <property type="match status" value="1"/>
</dbReference>
<dbReference type="InterPro" id="IPR024079">
    <property type="entry name" value="MetalloPept_cat_dom_sf"/>
</dbReference>
<dbReference type="AlphaFoldDB" id="A0A917J5M1"/>
<evidence type="ECO:0000256" key="10">
    <source>
        <dbReference type="ARBA" id="ARBA00052506"/>
    </source>
</evidence>
<comment type="function">
    <text evidence="11">Removes dipeptides from the C-termini of N-blocked tripeptides, tetrapeptides and larger peptides.</text>
</comment>
<reference evidence="18" key="2">
    <citation type="submission" date="2020-09" db="EMBL/GenBank/DDBJ databases">
        <authorList>
            <person name="Sun Q."/>
            <person name="Sedlacek I."/>
        </authorList>
    </citation>
    <scope>NUCLEOTIDE SEQUENCE</scope>
    <source>
        <strain evidence="18">CCM 8711</strain>
    </source>
</reference>
<evidence type="ECO:0000256" key="15">
    <source>
        <dbReference type="RuleBase" id="RU003435"/>
    </source>
</evidence>
<dbReference type="EC" id="3.4.15.5" evidence="12"/>
<evidence type="ECO:0000256" key="13">
    <source>
        <dbReference type="ARBA" id="ARBA00070755"/>
    </source>
</evidence>
<gene>
    <name evidence="18" type="primary">dcp</name>
    <name evidence="18" type="ORF">GCM10011425_07500</name>
</gene>
<dbReference type="GO" id="GO:0005829">
    <property type="term" value="C:cytosol"/>
    <property type="evidence" value="ECO:0007669"/>
    <property type="project" value="TreeGrafter"/>
</dbReference>
<dbReference type="GO" id="GO:0008241">
    <property type="term" value="F:peptidyl-dipeptidase activity"/>
    <property type="evidence" value="ECO:0007669"/>
    <property type="project" value="UniProtKB-EC"/>
</dbReference>
<organism evidence="18 19">
    <name type="scientific">Mucilaginibacter galii</name>
    <dbReference type="NCBI Taxonomy" id="2005073"/>
    <lineage>
        <taxon>Bacteria</taxon>
        <taxon>Pseudomonadati</taxon>
        <taxon>Bacteroidota</taxon>
        <taxon>Sphingobacteriia</taxon>
        <taxon>Sphingobacteriales</taxon>
        <taxon>Sphingobacteriaceae</taxon>
        <taxon>Mucilaginibacter</taxon>
    </lineage>
</organism>
<evidence type="ECO:0000313" key="19">
    <source>
        <dbReference type="Proteomes" id="UP000662074"/>
    </source>
</evidence>
<evidence type="ECO:0000256" key="7">
    <source>
        <dbReference type="ARBA" id="ARBA00022801"/>
    </source>
</evidence>
<dbReference type="PANTHER" id="PTHR43660">
    <property type="entry name" value="DIPEPTIDYL CARBOXYPEPTIDASE"/>
    <property type="match status" value="1"/>
</dbReference>
<comment type="caution">
    <text evidence="18">The sequence shown here is derived from an EMBL/GenBank/DDBJ whole genome shotgun (WGS) entry which is preliminary data.</text>
</comment>
<feature type="domain" description="Peptidase M3A/M3B catalytic" evidence="17">
    <location>
        <begin position="264"/>
        <end position="711"/>
    </location>
</feature>